<name>A0A164K6U3_9NOCA</name>
<keyword evidence="2" id="KW-1185">Reference proteome</keyword>
<reference evidence="1 2" key="1">
    <citation type="submission" date="2016-04" db="EMBL/GenBank/DDBJ databases">
        <authorList>
            <person name="Evans L.H."/>
            <person name="Alamgir A."/>
            <person name="Owens N."/>
            <person name="Weber N.D."/>
            <person name="Virtaneva K."/>
            <person name="Barbian K."/>
            <person name="Babar A."/>
            <person name="Rosenke K."/>
        </authorList>
    </citation>
    <scope>NUCLEOTIDE SEQUENCE [LARGE SCALE GENOMIC DNA]</scope>
    <source>
        <strain evidence="1 2">IFM 0406</strain>
    </source>
</reference>
<comment type="caution">
    <text evidence="1">The sequence shown here is derived from an EMBL/GenBank/DDBJ whole genome shotgun (WGS) entry which is preliminary data.</text>
</comment>
<dbReference type="EMBL" id="LWGR01000013">
    <property type="protein sequence ID" value="KZM71096.1"/>
    <property type="molecule type" value="Genomic_DNA"/>
</dbReference>
<evidence type="ECO:0000313" key="2">
    <source>
        <dbReference type="Proteomes" id="UP000076512"/>
    </source>
</evidence>
<dbReference type="AlphaFoldDB" id="A0A164K6U3"/>
<dbReference type="STRING" id="455432.AWN90_42040"/>
<evidence type="ECO:0000313" key="1">
    <source>
        <dbReference type="EMBL" id="KZM71096.1"/>
    </source>
</evidence>
<dbReference type="Proteomes" id="UP000076512">
    <property type="component" value="Unassembled WGS sequence"/>
</dbReference>
<gene>
    <name evidence="1" type="ORF">AWN90_42040</name>
</gene>
<accession>A0A164K6U3</accession>
<organism evidence="1 2">
    <name type="scientific">Nocardia terpenica</name>
    <dbReference type="NCBI Taxonomy" id="455432"/>
    <lineage>
        <taxon>Bacteria</taxon>
        <taxon>Bacillati</taxon>
        <taxon>Actinomycetota</taxon>
        <taxon>Actinomycetes</taxon>
        <taxon>Mycobacteriales</taxon>
        <taxon>Nocardiaceae</taxon>
        <taxon>Nocardia</taxon>
    </lineage>
</organism>
<sequence length="72" mass="7998">MMTPAEFVRAHSLVPEREAHRIQDLITETASLRQVGSAAKDLVAEVFRRRGLTVWAAFAMLGSSTREEEGRG</sequence>
<protein>
    <submittedName>
        <fullName evidence="1">Uncharacterized protein</fullName>
    </submittedName>
</protein>
<proteinExistence type="predicted"/>